<dbReference type="EMBL" id="JAEFCI010003651">
    <property type="protein sequence ID" value="KAG5461440.1"/>
    <property type="molecule type" value="Genomic_DNA"/>
</dbReference>
<evidence type="ECO:0000256" key="7">
    <source>
        <dbReference type="SAM" id="MobiDB-lite"/>
    </source>
</evidence>
<evidence type="ECO:0000256" key="4">
    <source>
        <dbReference type="ARBA" id="ARBA00022833"/>
    </source>
</evidence>
<dbReference type="Proteomes" id="UP000673691">
    <property type="component" value="Unassembled WGS sequence"/>
</dbReference>
<dbReference type="CDD" id="cd00202">
    <property type="entry name" value="ZnF_GATA"/>
    <property type="match status" value="1"/>
</dbReference>
<dbReference type="InterPro" id="IPR039355">
    <property type="entry name" value="Transcription_factor_GATA"/>
</dbReference>
<dbReference type="GO" id="GO:0005634">
    <property type="term" value="C:nucleus"/>
    <property type="evidence" value="ECO:0007669"/>
    <property type="project" value="UniProtKB-SubCell"/>
</dbReference>
<evidence type="ECO:0000256" key="3">
    <source>
        <dbReference type="ARBA" id="ARBA00022771"/>
    </source>
</evidence>
<dbReference type="GO" id="GO:0000981">
    <property type="term" value="F:DNA-binding transcription factor activity, RNA polymerase II-specific"/>
    <property type="evidence" value="ECO:0007669"/>
    <property type="project" value="TreeGrafter"/>
</dbReference>
<dbReference type="PANTHER" id="PTHR10071">
    <property type="entry name" value="TRANSCRIPTION FACTOR GATA FAMILY MEMBER"/>
    <property type="match status" value="1"/>
</dbReference>
<keyword evidence="10" id="KW-1185">Reference proteome</keyword>
<protein>
    <recommendedName>
        <fullName evidence="8">GATA-type domain-containing protein</fullName>
    </recommendedName>
</protein>
<feature type="region of interest" description="Disordered" evidence="7">
    <location>
        <begin position="71"/>
        <end position="92"/>
    </location>
</feature>
<feature type="compositionally biased region" description="Low complexity" evidence="7">
    <location>
        <begin position="308"/>
        <end position="327"/>
    </location>
</feature>
<dbReference type="InterPro" id="IPR000679">
    <property type="entry name" value="Znf_GATA"/>
</dbReference>
<dbReference type="GO" id="GO:0045944">
    <property type="term" value="P:positive regulation of transcription by RNA polymerase II"/>
    <property type="evidence" value="ECO:0007669"/>
    <property type="project" value="TreeGrafter"/>
</dbReference>
<dbReference type="Gene3D" id="3.30.50.10">
    <property type="entry name" value="Erythroid Transcription Factor GATA-1, subunit A"/>
    <property type="match status" value="1"/>
</dbReference>
<dbReference type="OrthoDB" id="515401at2759"/>
<dbReference type="PANTHER" id="PTHR10071:SF281">
    <property type="entry name" value="BOX A-BINDING FACTOR-RELATED"/>
    <property type="match status" value="1"/>
</dbReference>
<evidence type="ECO:0000256" key="5">
    <source>
        <dbReference type="ARBA" id="ARBA00023242"/>
    </source>
</evidence>
<evidence type="ECO:0000313" key="9">
    <source>
        <dbReference type="EMBL" id="KAG5461440.1"/>
    </source>
</evidence>
<evidence type="ECO:0000259" key="8">
    <source>
        <dbReference type="PROSITE" id="PS50114"/>
    </source>
</evidence>
<comment type="caution">
    <text evidence="9">The sequence shown here is derived from an EMBL/GenBank/DDBJ whole genome shotgun (WGS) entry which is preliminary data.</text>
</comment>
<gene>
    <name evidence="9" type="ORF">BJ554DRAFT_6370</name>
</gene>
<keyword evidence="4" id="KW-0862">Zinc</keyword>
<dbReference type="InterPro" id="IPR013088">
    <property type="entry name" value="Znf_NHR/GATA"/>
</dbReference>
<proteinExistence type="predicted"/>
<keyword evidence="3 6" id="KW-0863">Zinc-finger</keyword>
<evidence type="ECO:0000256" key="2">
    <source>
        <dbReference type="ARBA" id="ARBA00022723"/>
    </source>
</evidence>
<accession>A0A8H7ZXW3</accession>
<feature type="domain" description="GATA-type" evidence="8">
    <location>
        <begin position="120"/>
        <end position="174"/>
    </location>
</feature>
<evidence type="ECO:0000256" key="1">
    <source>
        <dbReference type="ARBA" id="ARBA00004123"/>
    </source>
</evidence>
<dbReference type="SMART" id="SM00401">
    <property type="entry name" value="ZnF_GATA"/>
    <property type="match status" value="1"/>
</dbReference>
<dbReference type="AlphaFoldDB" id="A0A8H7ZXW3"/>
<dbReference type="Pfam" id="PF00320">
    <property type="entry name" value="GATA"/>
    <property type="match status" value="1"/>
</dbReference>
<dbReference type="GO" id="GO:0000978">
    <property type="term" value="F:RNA polymerase II cis-regulatory region sequence-specific DNA binding"/>
    <property type="evidence" value="ECO:0007669"/>
    <property type="project" value="TreeGrafter"/>
</dbReference>
<dbReference type="GO" id="GO:0000122">
    <property type="term" value="P:negative regulation of transcription by RNA polymerase II"/>
    <property type="evidence" value="ECO:0007669"/>
    <property type="project" value="TreeGrafter"/>
</dbReference>
<name>A0A8H7ZXW3_9FUNG</name>
<evidence type="ECO:0000256" key="6">
    <source>
        <dbReference type="PROSITE-ProRule" id="PRU00094"/>
    </source>
</evidence>
<evidence type="ECO:0000313" key="10">
    <source>
        <dbReference type="Proteomes" id="UP000673691"/>
    </source>
</evidence>
<comment type="subcellular location">
    <subcellularLocation>
        <location evidence="1">Nucleus</location>
    </subcellularLocation>
</comment>
<keyword evidence="5" id="KW-0539">Nucleus</keyword>
<organism evidence="9 10">
    <name type="scientific">Olpidium bornovanus</name>
    <dbReference type="NCBI Taxonomy" id="278681"/>
    <lineage>
        <taxon>Eukaryota</taxon>
        <taxon>Fungi</taxon>
        <taxon>Fungi incertae sedis</taxon>
        <taxon>Olpidiomycota</taxon>
        <taxon>Olpidiomycotina</taxon>
        <taxon>Olpidiomycetes</taxon>
        <taxon>Olpidiales</taxon>
        <taxon>Olpidiaceae</taxon>
        <taxon>Olpidium</taxon>
    </lineage>
</organism>
<dbReference type="PROSITE" id="PS50114">
    <property type="entry name" value="GATA_ZN_FINGER_2"/>
    <property type="match status" value="1"/>
</dbReference>
<dbReference type="GO" id="GO:0008270">
    <property type="term" value="F:zinc ion binding"/>
    <property type="evidence" value="ECO:0007669"/>
    <property type="project" value="UniProtKB-KW"/>
</dbReference>
<feature type="region of interest" description="Disordered" evidence="7">
    <location>
        <begin position="307"/>
        <end position="330"/>
    </location>
</feature>
<keyword evidence="2" id="KW-0479">Metal-binding</keyword>
<sequence>MLVPDLDPDASLSLFSTGDYALDIDSGLAATANFGETPPSVPPYLIMALPTPPAVSGQLASADVLPASRSPVCAPSPGQSPPNLASVGGPYEASKRARTTDAAFVAGGRQGKTAKLAGNPERKNSCVNCGTTTTPMWRRTPDRQQTLCNACGLYFKQYQRHRPTKVPRAGVPGDCLVFHQFKPEGVQNYAAVPHGGRQSPTGRKPGASIALTRTLSGGAGFCRPLSPLAQAPFSLSSPVHGSNAVDAAAAWVTSATSAAGEALPPGSEDRAQFAAGRQEGTFSFAACSSALPAAPSVIGIANRERASGVRSSWSPPSPPSSRVSSLPGSPPSPASALFHWTPSLPAAASPALDKAMRAVSRADAVWLLGIFEERCRHLRHIIAEIDNAKTA</sequence>
<reference evidence="9 10" key="1">
    <citation type="journal article" name="Sci. Rep.">
        <title>Genome-scale phylogenetic analyses confirm Olpidium as the closest living zoosporic fungus to the non-flagellated, terrestrial fungi.</title>
        <authorList>
            <person name="Chang Y."/>
            <person name="Rochon D."/>
            <person name="Sekimoto S."/>
            <person name="Wang Y."/>
            <person name="Chovatia M."/>
            <person name="Sandor L."/>
            <person name="Salamov A."/>
            <person name="Grigoriev I.V."/>
            <person name="Stajich J.E."/>
            <person name="Spatafora J.W."/>
        </authorList>
    </citation>
    <scope>NUCLEOTIDE SEQUENCE [LARGE SCALE GENOMIC DNA]</scope>
    <source>
        <strain evidence="9">S191</strain>
    </source>
</reference>
<dbReference type="SUPFAM" id="SSF57716">
    <property type="entry name" value="Glucocorticoid receptor-like (DNA-binding domain)"/>
    <property type="match status" value="1"/>
</dbReference>